<dbReference type="EMBL" id="QDKM01000001">
    <property type="protein sequence ID" value="PVH30579.1"/>
    <property type="molecule type" value="Genomic_DNA"/>
</dbReference>
<reference evidence="1 2" key="1">
    <citation type="submission" date="2018-04" db="EMBL/GenBank/DDBJ databases">
        <title>Pararhodobacter oceanense sp. nov., isolated from marine intertidal sediment.</title>
        <authorList>
            <person name="Wang X.-L."/>
            <person name="Du Z.-J."/>
        </authorList>
    </citation>
    <scope>NUCLEOTIDE SEQUENCE [LARGE SCALE GENOMIC DNA]</scope>
    <source>
        <strain evidence="1 2">AM505</strain>
    </source>
</reference>
<evidence type="ECO:0000313" key="1">
    <source>
        <dbReference type="EMBL" id="PVH30579.1"/>
    </source>
</evidence>
<dbReference type="Proteomes" id="UP000245911">
    <property type="component" value="Unassembled WGS sequence"/>
</dbReference>
<protein>
    <submittedName>
        <fullName evidence="1">Flagellar biosynthesis protein</fullName>
    </submittedName>
</protein>
<dbReference type="OrthoDB" id="7870971at2"/>
<dbReference type="AlphaFoldDB" id="A0A2T8HYV2"/>
<accession>A0A2T8HYV2</accession>
<dbReference type="RefSeq" id="WP_116556998.1">
    <property type="nucleotide sequence ID" value="NZ_QDKM01000001.1"/>
</dbReference>
<sequence length="198" mass="21935">MGQPLKLEVFETVDVPESPVFLLPEDVEEIRLNAYERGYVAGWDDCGHQTQEDDNSRRAAIARQVEQLNFTYHEARGHVLQALEPLFEALLGAVLPVAARASIVPLAVEQLLPLAHAAAEAPITLRIASGSRAAYEAAFDGLVLPPLEVVEVDDLQEGQVEFSFGTSESRLDLNHTAETIQRAVERFYQIQTEESRRA</sequence>
<keyword evidence="2" id="KW-1185">Reference proteome</keyword>
<keyword evidence="1" id="KW-0969">Cilium</keyword>
<gene>
    <name evidence="1" type="ORF">DDE20_03375</name>
</gene>
<evidence type="ECO:0000313" key="2">
    <source>
        <dbReference type="Proteomes" id="UP000245911"/>
    </source>
</evidence>
<organism evidence="1 2">
    <name type="scientific">Pararhodobacter oceanensis</name>
    <dbReference type="NCBI Taxonomy" id="2172121"/>
    <lineage>
        <taxon>Bacteria</taxon>
        <taxon>Pseudomonadati</taxon>
        <taxon>Pseudomonadota</taxon>
        <taxon>Alphaproteobacteria</taxon>
        <taxon>Rhodobacterales</taxon>
        <taxon>Paracoccaceae</taxon>
        <taxon>Pararhodobacter</taxon>
    </lineage>
</organism>
<comment type="caution">
    <text evidence="1">The sequence shown here is derived from an EMBL/GenBank/DDBJ whole genome shotgun (WGS) entry which is preliminary data.</text>
</comment>
<keyword evidence="1" id="KW-0966">Cell projection</keyword>
<name>A0A2T8HYV2_9RHOB</name>
<keyword evidence="1" id="KW-0282">Flagellum</keyword>
<proteinExistence type="predicted"/>